<keyword evidence="3" id="KW-1185">Reference proteome</keyword>
<dbReference type="PROSITE" id="PS50925">
    <property type="entry name" value="BLUF"/>
    <property type="match status" value="1"/>
</dbReference>
<comment type="caution">
    <text evidence="2">The sequence shown here is derived from an EMBL/GenBank/DDBJ whole genome shotgun (WGS) entry which is preliminary data.</text>
</comment>
<gene>
    <name evidence="2" type="ORF">EI293_10420</name>
</gene>
<dbReference type="SUPFAM" id="SSF54975">
    <property type="entry name" value="Acylphosphatase/BLUF domain-like"/>
    <property type="match status" value="1"/>
</dbReference>
<dbReference type="GO" id="GO:0009882">
    <property type="term" value="F:blue light photoreceptor activity"/>
    <property type="evidence" value="ECO:0007669"/>
    <property type="project" value="InterPro"/>
</dbReference>
<dbReference type="InterPro" id="IPR036046">
    <property type="entry name" value="Acylphosphatase-like_dom_sf"/>
</dbReference>
<proteinExistence type="predicted"/>
<evidence type="ECO:0000313" key="3">
    <source>
        <dbReference type="Proteomes" id="UP000270291"/>
    </source>
</evidence>
<sequence length="142" mass="15750">MDSLQHIIYQSTAVMALAGPELERLLHQCRVHNQLAGVSGMLLYDGSRFLQILEGPAVAITHIFSRIVPDCRHTDVQVLANGPVAQRQFSTWSMGLVNYGICSAADFEDALPALLSITDAALWMLLHDFQLNAGRMRRYIPS</sequence>
<dbReference type="Gene3D" id="3.30.70.100">
    <property type="match status" value="1"/>
</dbReference>
<evidence type="ECO:0000313" key="2">
    <source>
        <dbReference type="EMBL" id="RSK43313.1"/>
    </source>
</evidence>
<dbReference type="OrthoDB" id="1122028at2"/>
<dbReference type="SMART" id="SM01034">
    <property type="entry name" value="BLUF"/>
    <property type="match status" value="1"/>
</dbReference>
<feature type="domain" description="BLUF" evidence="1">
    <location>
        <begin position="4"/>
        <end position="95"/>
    </location>
</feature>
<dbReference type="Pfam" id="PF04940">
    <property type="entry name" value="BLUF"/>
    <property type="match status" value="1"/>
</dbReference>
<reference evidence="2 3" key="1">
    <citation type="submission" date="2018-12" db="EMBL/GenBank/DDBJ databases">
        <authorList>
            <person name="Feng G."/>
            <person name="Zhu H."/>
        </authorList>
    </citation>
    <scope>NUCLEOTIDE SEQUENCE [LARGE SCALE GENOMIC DNA]</scope>
    <source>
        <strain evidence="2 3">LMG 26000</strain>
    </source>
</reference>
<name>A0A428KAC8_9BACT</name>
<accession>A0A428KAC8</accession>
<dbReference type="Proteomes" id="UP000270291">
    <property type="component" value="Unassembled WGS sequence"/>
</dbReference>
<dbReference type="RefSeq" id="WP_125437331.1">
    <property type="nucleotide sequence ID" value="NZ_RWIU01000003.1"/>
</dbReference>
<evidence type="ECO:0000259" key="1">
    <source>
        <dbReference type="PROSITE" id="PS50925"/>
    </source>
</evidence>
<dbReference type="GO" id="GO:0071949">
    <property type="term" value="F:FAD binding"/>
    <property type="evidence" value="ECO:0007669"/>
    <property type="project" value="InterPro"/>
</dbReference>
<dbReference type="EMBL" id="RWIU01000003">
    <property type="protein sequence ID" value="RSK43313.1"/>
    <property type="molecule type" value="Genomic_DNA"/>
</dbReference>
<dbReference type="InterPro" id="IPR007024">
    <property type="entry name" value="BLUF_domain"/>
</dbReference>
<dbReference type="AlphaFoldDB" id="A0A428KAC8"/>
<organism evidence="2 3">
    <name type="scientific">Hymenobacter perfusus</name>
    <dbReference type="NCBI Taxonomy" id="1236770"/>
    <lineage>
        <taxon>Bacteria</taxon>
        <taxon>Pseudomonadati</taxon>
        <taxon>Bacteroidota</taxon>
        <taxon>Cytophagia</taxon>
        <taxon>Cytophagales</taxon>
        <taxon>Hymenobacteraceae</taxon>
        <taxon>Hymenobacter</taxon>
    </lineage>
</organism>
<protein>
    <submittedName>
        <fullName evidence="2">BLUF domain-containing protein</fullName>
    </submittedName>
</protein>